<name>A0AAV4PZD8_9ARAC</name>
<keyword evidence="3" id="KW-1185">Reference proteome</keyword>
<evidence type="ECO:0000313" key="2">
    <source>
        <dbReference type="EMBL" id="GIY01671.1"/>
    </source>
</evidence>
<reference evidence="2 3" key="1">
    <citation type="submission" date="2021-06" db="EMBL/GenBank/DDBJ databases">
        <title>Caerostris darwini draft genome.</title>
        <authorList>
            <person name="Kono N."/>
            <person name="Arakawa K."/>
        </authorList>
    </citation>
    <scope>NUCLEOTIDE SEQUENCE [LARGE SCALE GENOMIC DNA]</scope>
</reference>
<sequence>MEGREGGLRHLDLQSRQRSGEFREIGSLTESSSSLLFSQKFKCLGKGRGLFAQLDILLTLFGVGVGRRLGVEGLRSSLHLFCPCSKNTSTHRAYRLTSLGQGRANYCTRANSGPRIKF</sequence>
<dbReference type="Proteomes" id="UP001054837">
    <property type="component" value="Unassembled WGS sequence"/>
</dbReference>
<proteinExistence type="predicted"/>
<feature type="region of interest" description="Disordered" evidence="1">
    <location>
        <begin position="1"/>
        <end position="20"/>
    </location>
</feature>
<dbReference type="EMBL" id="BPLQ01003596">
    <property type="protein sequence ID" value="GIY01671.1"/>
    <property type="molecule type" value="Genomic_DNA"/>
</dbReference>
<accession>A0AAV4PZD8</accession>
<protein>
    <submittedName>
        <fullName evidence="2">Uncharacterized protein</fullName>
    </submittedName>
</protein>
<organism evidence="2 3">
    <name type="scientific">Caerostris darwini</name>
    <dbReference type="NCBI Taxonomy" id="1538125"/>
    <lineage>
        <taxon>Eukaryota</taxon>
        <taxon>Metazoa</taxon>
        <taxon>Ecdysozoa</taxon>
        <taxon>Arthropoda</taxon>
        <taxon>Chelicerata</taxon>
        <taxon>Arachnida</taxon>
        <taxon>Araneae</taxon>
        <taxon>Araneomorphae</taxon>
        <taxon>Entelegynae</taxon>
        <taxon>Araneoidea</taxon>
        <taxon>Araneidae</taxon>
        <taxon>Caerostris</taxon>
    </lineage>
</organism>
<dbReference type="AlphaFoldDB" id="A0AAV4PZD8"/>
<evidence type="ECO:0000313" key="3">
    <source>
        <dbReference type="Proteomes" id="UP001054837"/>
    </source>
</evidence>
<gene>
    <name evidence="2" type="ORF">CDAR_117881</name>
</gene>
<evidence type="ECO:0000256" key="1">
    <source>
        <dbReference type="SAM" id="MobiDB-lite"/>
    </source>
</evidence>
<comment type="caution">
    <text evidence="2">The sequence shown here is derived from an EMBL/GenBank/DDBJ whole genome shotgun (WGS) entry which is preliminary data.</text>
</comment>